<evidence type="ECO:0000313" key="3">
    <source>
        <dbReference type="Proteomes" id="UP000285258"/>
    </source>
</evidence>
<proteinExistence type="predicted"/>
<sequence length="237" mass="26179">MEEAGEGRGTRRDPFRLVICAAVAVSLGLLAVAGGVPAPEPSGEPLVQVVKSAKQFPNRVTEGRASLGYPDGLWVIAEMEPGTSNMMGREIAGSQKVVGDDNFSHGFYVEEFTGMSFDDLRGYTEKAQEEARKAADALEERLRDPKTSDAQAAMWSSFLENLRKRVYLEPQLVVLDGCRGLIWDTVVPYENDGFVTRSCFAEIDGDTVGFVYCGFYQHEYDDDPAFWDDILASLEVR</sequence>
<dbReference type="EMBL" id="QIBW01000006">
    <property type="protein sequence ID" value="ROT90181.1"/>
    <property type="molecule type" value="Genomic_DNA"/>
</dbReference>
<dbReference type="Proteomes" id="UP000285258">
    <property type="component" value="Unassembled WGS sequence"/>
</dbReference>
<reference evidence="3" key="1">
    <citation type="submission" date="2018-05" db="EMBL/GenBank/DDBJ databases">
        <title>Genome Sequencing of selected type strains of the family Eggerthellaceae.</title>
        <authorList>
            <person name="Danylec N."/>
            <person name="Stoll D.A."/>
            <person name="Doetsch A."/>
            <person name="Huch M."/>
        </authorList>
    </citation>
    <scope>NUCLEOTIDE SEQUENCE [LARGE SCALE GENOMIC DNA]</scope>
    <source>
        <strain evidence="3">DSM 27213</strain>
    </source>
</reference>
<keyword evidence="1" id="KW-1133">Transmembrane helix</keyword>
<evidence type="ECO:0000256" key="1">
    <source>
        <dbReference type="SAM" id="Phobius"/>
    </source>
</evidence>
<protein>
    <submittedName>
        <fullName evidence="2">Uncharacterized protein</fullName>
    </submittedName>
</protein>
<name>A0A423UKP9_9ACTN</name>
<feature type="transmembrane region" description="Helical" evidence="1">
    <location>
        <begin position="17"/>
        <end position="36"/>
    </location>
</feature>
<dbReference type="RefSeq" id="WP_096227217.1">
    <property type="nucleotide sequence ID" value="NZ_CP168029.1"/>
</dbReference>
<organism evidence="2 3">
    <name type="scientific">Gordonibacter urolithinfaciens</name>
    <dbReference type="NCBI Taxonomy" id="1335613"/>
    <lineage>
        <taxon>Bacteria</taxon>
        <taxon>Bacillati</taxon>
        <taxon>Actinomycetota</taxon>
        <taxon>Coriobacteriia</taxon>
        <taxon>Eggerthellales</taxon>
        <taxon>Eggerthellaceae</taxon>
        <taxon>Gordonibacter</taxon>
    </lineage>
</organism>
<accession>A0A423UKP9</accession>
<gene>
    <name evidence="2" type="ORF">DMP12_06480</name>
</gene>
<comment type="caution">
    <text evidence="2">The sequence shown here is derived from an EMBL/GenBank/DDBJ whole genome shotgun (WGS) entry which is preliminary data.</text>
</comment>
<dbReference type="AlphaFoldDB" id="A0A423UKP9"/>
<evidence type="ECO:0000313" key="2">
    <source>
        <dbReference type="EMBL" id="ROT90181.1"/>
    </source>
</evidence>
<keyword evidence="1" id="KW-0812">Transmembrane</keyword>
<keyword evidence="1" id="KW-0472">Membrane</keyword>